<keyword evidence="4" id="KW-1185">Reference proteome</keyword>
<comment type="caution">
    <text evidence="3">The sequence shown here is derived from an EMBL/GenBank/DDBJ whole genome shotgun (WGS) entry which is preliminary data.</text>
</comment>
<keyword evidence="2" id="KW-0812">Transmembrane</keyword>
<feature type="transmembrane region" description="Helical" evidence="2">
    <location>
        <begin position="51"/>
        <end position="72"/>
    </location>
</feature>
<name>A0A5N6MFS8_9MICC</name>
<feature type="compositionally biased region" description="Pro residues" evidence="1">
    <location>
        <begin position="258"/>
        <end position="386"/>
    </location>
</feature>
<dbReference type="PRINTS" id="PR01217">
    <property type="entry name" value="PRICHEXTENSN"/>
</dbReference>
<dbReference type="Proteomes" id="UP000326852">
    <property type="component" value="Unassembled WGS sequence"/>
</dbReference>
<dbReference type="AlphaFoldDB" id="A0A5N6MFS8"/>
<organism evidence="3 4">
    <name type="scientific">Arthrobacter yangruifuii</name>
    <dbReference type="NCBI Taxonomy" id="2606616"/>
    <lineage>
        <taxon>Bacteria</taxon>
        <taxon>Bacillati</taxon>
        <taxon>Actinomycetota</taxon>
        <taxon>Actinomycetes</taxon>
        <taxon>Micrococcales</taxon>
        <taxon>Micrococcaceae</taxon>
        <taxon>Arthrobacter</taxon>
    </lineage>
</organism>
<evidence type="ECO:0000313" key="3">
    <source>
        <dbReference type="EMBL" id="KAD3515040.1"/>
    </source>
</evidence>
<feature type="region of interest" description="Disordered" evidence="1">
    <location>
        <begin position="223"/>
        <end position="407"/>
    </location>
</feature>
<dbReference type="RefSeq" id="WP_152272715.1">
    <property type="nucleotide sequence ID" value="NZ_VTFX01000005.1"/>
</dbReference>
<feature type="region of interest" description="Disordered" evidence="1">
    <location>
        <begin position="123"/>
        <end position="162"/>
    </location>
</feature>
<accession>A0A5N6MFS8</accession>
<evidence type="ECO:0000313" key="4">
    <source>
        <dbReference type="Proteomes" id="UP000326852"/>
    </source>
</evidence>
<sequence length="407" mass="41736">MAYESSPAAVSSDASAPQRRPRPRTPASAWAVLVPAAVLLWVATLPGSFGVLLWLLGAGVLLILTAIYALGFRRRSWANLYTLEQRKFALTLGGVVLVVGAVAGVVATPKPVADAMKADAEGLRPRPDLFAPPTTPSTLGSVPNLPAPDRAEPAEGSADGSNSSALLGAVAGASAFGAAIANKACATPGDTRVQAQVEYRCTTNRSGELVWLERSNAEQLAEERAAAVQQAEADRQAEEARARQAEERARADDGGRPAQPPNQPAQPPNQPDPSSPAPAVPAPVDPPAGPPAGDPTKPPTQPPTDPPTEPPIQPPIQPPAPTPTPGPTQPPSPDPTFPPVVPPTPPGQPDPRGPVAPDPDLPVLPPEFPVQPGPPSPSRTTPPPSSALPAAVPGVTPILADRALQAR</sequence>
<keyword evidence="2" id="KW-0472">Membrane</keyword>
<feature type="compositionally biased region" description="Basic and acidic residues" evidence="1">
    <location>
        <begin position="232"/>
        <end position="255"/>
    </location>
</feature>
<proteinExistence type="predicted"/>
<feature type="region of interest" description="Disordered" evidence="1">
    <location>
        <begin position="1"/>
        <end position="22"/>
    </location>
</feature>
<feature type="transmembrane region" description="Helical" evidence="2">
    <location>
        <begin position="88"/>
        <end position="107"/>
    </location>
</feature>
<gene>
    <name evidence="3" type="ORF">GD627_12085</name>
</gene>
<protein>
    <submittedName>
        <fullName evidence="3">Uncharacterized protein</fullName>
    </submittedName>
</protein>
<evidence type="ECO:0000256" key="1">
    <source>
        <dbReference type="SAM" id="MobiDB-lite"/>
    </source>
</evidence>
<dbReference type="EMBL" id="VTFX01000005">
    <property type="protein sequence ID" value="KAD3515040.1"/>
    <property type="molecule type" value="Genomic_DNA"/>
</dbReference>
<feature type="transmembrane region" description="Helical" evidence="2">
    <location>
        <begin position="27"/>
        <end position="45"/>
    </location>
</feature>
<evidence type="ECO:0000256" key="2">
    <source>
        <dbReference type="SAM" id="Phobius"/>
    </source>
</evidence>
<reference evidence="3 4" key="1">
    <citation type="submission" date="2019-08" db="EMBL/GenBank/DDBJ databases">
        <title>Arthrobacter sp. nov., isolated from plateau pika and Tibetan wild ass.</title>
        <authorList>
            <person name="Ge Y."/>
        </authorList>
    </citation>
    <scope>NUCLEOTIDE SEQUENCE [LARGE SCALE GENOMIC DNA]</scope>
    <source>
        <strain evidence="3 4">785</strain>
    </source>
</reference>
<feature type="compositionally biased region" description="Low complexity" evidence="1">
    <location>
        <begin position="1"/>
        <end position="18"/>
    </location>
</feature>
<keyword evidence="2" id="KW-1133">Transmembrane helix</keyword>